<name>A0A0M3HW67_ASCLU</name>
<proteinExistence type="predicted"/>
<sequence>MCQLIQELTPLKRTSHSPSVLSRPQTLTDNDSSFIASKPEGVNRLATDEYRRVTLPTIPPVTILVRRDGSTVAGSIAPLPLITNRESASFVKTQNQASSESSSTPKPNICSATVPLIRTPIAVNHMPSCDVKLSSTSVDEVPGSAAPSIVPSSPPVFSGVIHRPSPSILNNHSLLKLPLSLASSHPVVTAQASLALPVATKDESLSTPSLRIPQPPVEHDCLTEPQAPALLFPTAASQHTNAVLLAQHQQRQQTVQQIQLLPNAAISGLAGTSPLQTVSELAGPIAMHSCLAPSLAMSGAPLMPAAEEQNASLLRQLHRQQQLQQQVGNINSLTSNELLNIYQLLSDPLMSQALQTQIKQLEHSGSLFTQSIAT</sequence>
<dbReference type="AlphaFoldDB" id="A0A0M3HW67"/>
<keyword evidence="1" id="KW-1185">Reference proteome</keyword>
<dbReference type="WBParaSite" id="ALUE_0000733901-mRNA-1">
    <property type="protein sequence ID" value="ALUE_0000733901-mRNA-1"/>
    <property type="gene ID" value="ALUE_0000733901"/>
</dbReference>
<evidence type="ECO:0000313" key="1">
    <source>
        <dbReference type="Proteomes" id="UP000036681"/>
    </source>
</evidence>
<protein>
    <submittedName>
        <fullName evidence="2">Uncharacterized protein</fullName>
    </submittedName>
</protein>
<dbReference type="Proteomes" id="UP000036681">
    <property type="component" value="Unplaced"/>
</dbReference>
<organism evidence="1 2">
    <name type="scientific">Ascaris lumbricoides</name>
    <name type="common">Giant roundworm</name>
    <dbReference type="NCBI Taxonomy" id="6252"/>
    <lineage>
        <taxon>Eukaryota</taxon>
        <taxon>Metazoa</taxon>
        <taxon>Ecdysozoa</taxon>
        <taxon>Nematoda</taxon>
        <taxon>Chromadorea</taxon>
        <taxon>Rhabditida</taxon>
        <taxon>Spirurina</taxon>
        <taxon>Ascaridomorpha</taxon>
        <taxon>Ascaridoidea</taxon>
        <taxon>Ascarididae</taxon>
        <taxon>Ascaris</taxon>
    </lineage>
</organism>
<evidence type="ECO:0000313" key="2">
    <source>
        <dbReference type="WBParaSite" id="ALUE_0000733901-mRNA-1"/>
    </source>
</evidence>
<reference evidence="2" key="1">
    <citation type="submission" date="2017-02" db="UniProtKB">
        <authorList>
            <consortium name="WormBaseParasite"/>
        </authorList>
    </citation>
    <scope>IDENTIFICATION</scope>
</reference>
<accession>A0A0M3HW67</accession>